<evidence type="ECO:0000256" key="4">
    <source>
        <dbReference type="ARBA" id="ARBA00022807"/>
    </source>
</evidence>
<accession>A0A974NQT5</accession>
<dbReference type="PROSITE" id="PS51935">
    <property type="entry name" value="NLPC_P60"/>
    <property type="match status" value="1"/>
</dbReference>
<name>A0A974NQT5_PERPY</name>
<protein>
    <submittedName>
        <fullName evidence="7">C40 family peptidase</fullName>
    </submittedName>
</protein>
<keyword evidence="8" id="KW-1185">Reference proteome</keyword>
<dbReference type="Pfam" id="PF00877">
    <property type="entry name" value="NLPC_P60"/>
    <property type="match status" value="1"/>
</dbReference>
<evidence type="ECO:0000256" key="2">
    <source>
        <dbReference type="ARBA" id="ARBA00022670"/>
    </source>
</evidence>
<keyword evidence="5" id="KW-0732">Signal</keyword>
<feature type="signal peptide" evidence="5">
    <location>
        <begin position="1"/>
        <end position="25"/>
    </location>
</feature>
<keyword evidence="3" id="KW-0378">Hydrolase</keyword>
<dbReference type="GO" id="GO:0006508">
    <property type="term" value="P:proteolysis"/>
    <property type="evidence" value="ECO:0007669"/>
    <property type="project" value="UniProtKB-KW"/>
</dbReference>
<evidence type="ECO:0000313" key="8">
    <source>
        <dbReference type="Proteomes" id="UP000595254"/>
    </source>
</evidence>
<keyword evidence="4" id="KW-0788">Thiol protease</keyword>
<dbReference type="RefSeq" id="WP_040375941.1">
    <property type="nucleotide sequence ID" value="NZ_CP068053.1"/>
</dbReference>
<dbReference type="InterPro" id="IPR051202">
    <property type="entry name" value="Peptidase_C40"/>
</dbReference>
<dbReference type="InterPro" id="IPR038765">
    <property type="entry name" value="Papain-like_cys_pep_sf"/>
</dbReference>
<evidence type="ECO:0000256" key="5">
    <source>
        <dbReference type="SAM" id="SignalP"/>
    </source>
</evidence>
<evidence type="ECO:0000256" key="3">
    <source>
        <dbReference type="ARBA" id="ARBA00022801"/>
    </source>
</evidence>
<dbReference type="Proteomes" id="UP000595254">
    <property type="component" value="Chromosome"/>
</dbReference>
<proteinExistence type="inferred from homology"/>
<dbReference type="Gene3D" id="3.90.1720.10">
    <property type="entry name" value="endopeptidase domain like (from Nostoc punctiforme)"/>
    <property type="match status" value="1"/>
</dbReference>
<gene>
    <name evidence="7" type="ORF">I6J18_11380</name>
</gene>
<dbReference type="GO" id="GO:0008234">
    <property type="term" value="F:cysteine-type peptidase activity"/>
    <property type="evidence" value="ECO:0007669"/>
    <property type="project" value="UniProtKB-KW"/>
</dbReference>
<evidence type="ECO:0000256" key="1">
    <source>
        <dbReference type="ARBA" id="ARBA00007074"/>
    </source>
</evidence>
<dbReference type="InterPro" id="IPR000064">
    <property type="entry name" value="NLP_P60_dom"/>
</dbReference>
<dbReference type="PANTHER" id="PTHR47053:SF1">
    <property type="entry name" value="MUREIN DD-ENDOPEPTIDASE MEPH-RELATED"/>
    <property type="match status" value="1"/>
</dbReference>
<keyword evidence="2" id="KW-0645">Protease</keyword>
<evidence type="ECO:0000259" key="6">
    <source>
        <dbReference type="PROSITE" id="PS51935"/>
    </source>
</evidence>
<reference evidence="7 8" key="1">
    <citation type="submission" date="2021-01" db="EMBL/GenBank/DDBJ databases">
        <title>FDA dAtabase for Regulatory Grade micrObial Sequences (FDA-ARGOS): Supporting development and validation of Infectious Disease Dx tests.</title>
        <authorList>
            <person name="Nelson B."/>
            <person name="Plummer A."/>
            <person name="Tallon L."/>
            <person name="Sadzewicz L."/>
            <person name="Zhao X."/>
            <person name="Boylan J."/>
            <person name="Ott S."/>
            <person name="Bowen H."/>
            <person name="Vavikolanu K."/>
            <person name="Mehta A."/>
            <person name="Aluvathingal J."/>
            <person name="Nadendla S."/>
            <person name="Myers T."/>
            <person name="Yan Y."/>
            <person name="Sichtig H."/>
        </authorList>
    </citation>
    <scope>NUCLEOTIDE SEQUENCE [LARGE SCALE GENOMIC DNA]</scope>
    <source>
        <strain evidence="7 8">FDAARGOS_1161</strain>
    </source>
</reference>
<organism evidence="7 8">
    <name type="scientific">Peribacillus psychrosaccharolyticus</name>
    <name type="common">Bacillus psychrosaccharolyticus</name>
    <dbReference type="NCBI Taxonomy" id="1407"/>
    <lineage>
        <taxon>Bacteria</taxon>
        <taxon>Bacillati</taxon>
        <taxon>Bacillota</taxon>
        <taxon>Bacilli</taxon>
        <taxon>Bacillales</taxon>
        <taxon>Bacillaceae</taxon>
        <taxon>Peribacillus</taxon>
    </lineage>
</organism>
<feature type="chain" id="PRO_5039193515" evidence="5">
    <location>
        <begin position="26"/>
        <end position="149"/>
    </location>
</feature>
<comment type="similarity">
    <text evidence="1">Belongs to the peptidase C40 family.</text>
</comment>
<dbReference type="AlphaFoldDB" id="A0A974NQT5"/>
<dbReference type="SUPFAM" id="SSF54001">
    <property type="entry name" value="Cysteine proteinases"/>
    <property type="match status" value="1"/>
</dbReference>
<dbReference type="PANTHER" id="PTHR47053">
    <property type="entry name" value="MUREIN DD-ENDOPEPTIDASE MEPH-RELATED"/>
    <property type="match status" value="1"/>
</dbReference>
<dbReference type="KEGG" id="ppsr:I6J18_11380"/>
<dbReference type="EMBL" id="CP068053">
    <property type="protein sequence ID" value="QQT02375.1"/>
    <property type="molecule type" value="Genomic_DNA"/>
</dbReference>
<feature type="domain" description="NlpC/P60" evidence="6">
    <location>
        <begin position="28"/>
        <end position="149"/>
    </location>
</feature>
<sequence length="149" mass="16243">MKKNIFASVLSLCILGSFLVPFDSAEASYSPDQVVSVSKKYIGVRYKTGGMSPVGFDCSGFVAYSIKKATGKSLPRTASQMFLIGKYIKKSSLEKGDLVFFSNGKKRASHTGIYVGNNKFIHSSSSKGVRIDSINGSYWKNKFIGGKRL</sequence>
<evidence type="ECO:0000313" key="7">
    <source>
        <dbReference type="EMBL" id="QQT02375.1"/>
    </source>
</evidence>